<dbReference type="PANTHER" id="PTHR11125">
    <property type="entry name" value="SUPPRESSOR OF TY 5"/>
    <property type="match status" value="1"/>
</dbReference>
<comment type="caution">
    <text evidence="4">The sequence shown here is derived from an EMBL/GenBank/DDBJ whole genome shotgun (WGS) entry which is preliminary data.</text>
</comment>
<accession>A0A8K0KJH6</accession>
<dbReference type="InterPro" id="IPR039659">
    <property type="entry name" value="SPT5"/>
</dbReference>
<dbReference type="GO" id="GO:0032044">
    <property type="term" value="C:DSIF complex"/>
    <property type="evidence" value="ECO:0007669"/>
    <property type="project" value="TreeGrafter"/>
</dbReference>
<evidence type="ECO:0000259" key="2">
    <source>
        <dbReference type="Pfam" id="PF23287"/>
    </source>
</evidence>
<dbReference type="Proteomes" id="UP000792457">
    <property type="component" value="Unassembled WGS sequence"/>
</dbReference>
<dbReference type="Pfam" id="PF23287">
    <property type="entry name" value="KOW7_SPT5"/>
    <property type="match status" value="1"/>
</dbReference>
<evidence type="ECO:0000313" key="5">
    <source>
        <dbReference type="Proteomes" id="UP000792457"/>
    </source>
</evidence>
<evidence type="ECO:0000313" key="4">
    <source>
        <dbReference type="EMBL" id="KAG8235707.1"/>
    </source>
</evidence>
<dbReference type="OrthoDB" id="8180319at2759"/>
<gene>
    <name evidence="4" type="ORF">J437_LFUL016326</name>
</gene>
<dbReference type="GO" id="GO:0006357">
    <property type="term" value="P:regulation of transcription by RNA polymerase II"/>
    <property type="evidence" value="ECO:0007669"/>
    <property type="project" value="InterPro"/>
</dbReference>
<dbReference type="GO" id="GO:0003729">
    <property type="term" value="F:mRNA binding"/>
    <property type="evidence" value="ECO:0007669"/>
    <property type="project" value="TreeGrafter"/>
</dbReference>
<protein>
    <recommendedName>
        <fullName evidence="6">Transcription elongation factor SPT5</fullName>
    </recommendedName>
</protein>
<evidence type="ECO:0000259" key="3">
    <source>
        <dbReference type="Pfam" id="PF23288"/>
    </source>
</evidence>
<proteinExistence type="predicted"/>
<dbReference type="AlphaFoldDB" id="A0A8K0KJH6"/>
<dbReference type="GO" id="GO:0006368">
    <property type="term" value="P:transcription elongation by RNA polymerase II"/>
    <property type="evidence" value="ECO:0007669"/>
    <property type="project" value="TreeGrafter"/>
</dbReference>
<evidence type="ECO:0000256" key="1">
    <source>
        <dbReference type="SAM" id="MobiDB-lite"/>
    </source>
</evidence>
<feature type="domain" description="Spt5 KOW" evidence="2">
    <location>
        <begin position="227"/>
        <end position="277"/>
    </location>
</feature>
<feature type="compositionally biased region" description="Low complexity" evidence="1">
    <location>
        <begin position="57"/>
        <end position="82"/>
    </location>
</feature>
<dbReference type="CDD" id="cd06086">
    <property type="entry name" value="KOW_Spt5_6"/>
    <property type="match status" value="1"/>
</dbReference>
<reference evidence="4" key="1">
    <citation type="submission" date="2013-04" db="EMBL/GenBank/DDBJ databases">
        <authorList>
            <person name="Qu J."/>
            <person name="Murali S.C."/>
            <person name="Bandaranaike D."/>
            <person name="Bellair M."/>
            <person name="Blankenburg K."/>
            <person name="Chao H."/>
            <person name="Dinh H."/>
            <person name="Doddapaneni H."/>
            <person name="Downs B."/>
            <person name="Dugan-Rocha S."/>
            <person name="Elkadiri S."/>
            <person name="Gnanaolivu R.D."/>
            <person name="Hernandez B."/>
            <person name="Javaid M."/>
            <person name="Jayaseelan J.C."/>
            <person name="Lee S."/>
            <person name="Li M."/>
            <person name="Ming W."/>
            <person name="Munidasa M."/>
            <person name="Muniz J."/>
            <person name="Nguyen L."/>
            <person name="Ongeri F."/>
            <person name="Osuji N."/>
            <person name="Pu L.-L."/>
            <person name="Puazo M."/>
            <person name="Qu C."/>
            <person name="Quiroz J."/>
            <person name="Raj R."/>
            <person name="Weissenberger G."/>
            <person name="Xin Y."/>
            <person name="Zou X."/>
            <person name="Han Y."/>
            <person name="Richards S."/>
            <person name="Worley K."/>
            <person name="Muzny D."/>
            <person name="Gibbs R."/>
        </authorList>
    </citation>
    <scope>NUCLEOTIDE SEQUENCE</scope>
    <source>
        <strain evidence="4">Sampled in the wild</strain>
    </source>
</reference>
<organism evidence="4 5">
    <name type="scientific">Ladona fulva</name>
    <name type="common">Scarce chaser dragonfly</name>
    <name type="synonym">Libellula fulva</name>
    <dbReference type="NCBI Taxonomy" id="123851"/>
    <lineage>
        <taxon>Eukaryota</taxon>
        <taxon>Metazoa</taxon>
        <taxon>Ecdysozoa</taxon>
        <taxon>Arthropoda</taxon>
        <taxon>Hexapoda</taxon>
        <taxon>Insecta</taxon>
        <taxon>Pterygota</taxon>
        <taxon>Palaeoptera</taxon>
        <taxon>Odonata</taxon>
        <taxon>Epiprocta</taxon>
        <taxon>Anisoptera</taxon>
        <taxon>Libelluloidea</taxon>
        <taxon>Libellulidae</taxon>
        <taxon>Ladona</taxon>
    </lineage>
</organism>
<sequence length="290" mass="30389">MTPSHDGSRTPGQSGAWDPTITNTPARSTSGGAGDFDTFSLDDASPSPGYNPSTPGYQPETPQGPYTPQTPGTMYGSDHSYSPYPPSGSPSPSGYQGTPSPSAYVPTPSPGGGSGAGRDDGSGSGGYQTSPSPSAAYGTPSPLGYSPMTPGASSPYNPQTPGAGMDQVALQEWHTTDIEVRIKDTHDDPGLSGQTGVIRGINGGMCSVFLLEEDRTVNIVSDHLEPIVPQRGDQVKVIMGEDKEAIGRLLSIDNQEGVVKLNPNEVKMLQLRFLCRLHQRVDMDSHSLLN</sequence>
<dbReference type="InterPro" id="IPR014722">
    <property type="entry name" value="Rib_uL2_dom2"/>
</dbReference>
<feature type="compositionally biased region" description="Gly residues" evidence="1">
    <location>
        <begin position="110"/>
        <end position="126"/>
    </location>
</feature>
<dbReference type="Pfam" id="PF23288">
    <property type="entry name" value="KOW6_SPT5"/>
    <property type="match status" value="1"/>
</dbReference>
<feature type="compositionally biased region" description="Polar residues" evidence="1">
    <location>
        <begin position="151"/>
        <end position="160"/>
    </location>
</feature>
<feature type="region of interest" description="Disordered" evidence="1">
    <location>
        <begin position="1"/>
        <end position="164"/>
    </location>
</feature>
<dbReference type="InterPro" id="IPR041980">
    <property type="entry name" value="KOW_Spt5_6_metazoa"/>
</dbReference>
<reference evidence="4" key="2">
    <citation type="submission" date="2017-10" db="EMBL/GenBank/DDBJ databases">
        <title>Ladona fulva Genome sequencing and assembly.</title>
        <authorList>
            <person name="Murali S."/>
            <person name="Richards S."/>
            <person name="Bandaranaike D."/>
            <person name="Bellair M."/>
            <person name="Blankenburg K."/>
            <person name="Chao H."/>
            <person name="Dinh H."/>
            <person name="Doddapaneni H."/>
            <person name="Dugan-Rocha S."/>
            <person name="Elkadiri S."/>
            <person name="Gnanaolivu R."/>
            <person name="Hernandez B."/>
            <person name="Skinner E."/>
            <person name="Javaid M."/>
            <person name="Lee S."/>
            <person name="Li M."/>
            <person name="Ming W."/>
            <person name="Munidasa M."/>
            <person name="Muniz J."/>
            <person name="Nguyen L."/>
            <person name="Hughes D."/>
            <person name="Osuji N."/>
            <person name="Pu L.-L."/>
            <person name="Puazo M."/>
            <person name="Qu C."/>
            <person name="Quiroz J."/>
            <person name="Raj R."/>
            <person name="Weissenberger G."/>
            <person name="Xin Y."/>
            <person name="Zou X."/>
            <person name="Han Y."/>
            <person name="Worley K."/>
            <person name="Muzny D."/>
            <person name="Gibbs R."/>
        </authorList>
    </citation>
    <scope>NUCLEOTIDE SEQUENCE</scope>
    <source>
        <strain evidence="4">Sampled in the wild</strain>
    </source>
</reference>
<evidence type="ECO:0008006" key="6">
    <source>
        <dbReference type="Google" id="ProtNLM"/>
    </source>
</evidence>
<dbReference type="InterPro" id="IPR057934">
    <property type="entry name" value="KOW_Spt5_7"/>
</dbReference>
<feature type="domain" description="Spt5 KOW" evidence="3">
    <location>
        <begin position="172"/>
        <end position="226"/>
    </location>
</feature>
<dbReference type="GO" id="GO:0032784">
    <property type="term" value="P:regulation of DNA-templated transcription elongation"/>
    <property type="evidence" value="ECO:0007669"/>
    <property type="project" value="InterPro"/>
</dbReference>
<feature type="compositionally biased region" description="Polar residues" evidence="1">
    <location>
        <begin position="1"/>
        <end position="13"/>
    </location>
</feature>
<keyword evidence="5" id="KW-1185">Reference proteome</keyword>
<dbReference type="Gene3D" id="2.30.30.30">
    <property type="match status" value="1"/>
</dbReference>
<feature type="compositionally biased region" description="Polar residues" evidence="1">
    <location>
        <begin position="20"/>
        <end position="30"/>
    </location>
</feature>
<feature type="compositionally biased region" description="Low complexity" evidence="1">
    <location>
        <begin position="90"/>
        <end position="102"/>
    </location>
</feature>
<dbReference type="EMBL" id="KZ308940">
    <property type="protein sequence ID" value="KAG8235707.1"/>
    <property type="molecule type" value="Genomic_DNA"/>
</dbReference>
<dbReference type="PANTHER" id="PTHR11125:SF7">
    <property type="entry name" value="TRANSCRIPTION ELONGATION FACTOR SPT5"/>
    <property type="match status" value="1"/>
</dbReference>
<name>A0A8K0KJH6_LADFU</name>